<comment type="subcellular location">
    <subcellularLocation>
        <location evidence="1">Cell inner membrane</location>
        <topology evidence="1">Multi-pass membrane protein</topology>
    </subcellularLocation>
    <subcellularLocation>
        <location evidence="8">Cell membrane</location>
        <topology evidence="8">Multi-pass membrane protein</topology>
    </subcellularLocation>
</comment>
<sequence length="244" mass="26870">MIDILATYGPLFLFGPYPNGPLGGLALTLVLSVLGVGFAFPLSIVLALFRISPYAVLNWPATMLVYLVRGVPLMLLVFWSYFLVPAFIGRPVSAFTTLVVTLVVYQATYMSEIVRAGIEALPKGQLEAARSLGLSYRQAMRTVILPQSLFNMLPALLSQFISTVKETSIGYVISVQELTFTASQVNASLLTSPFEVYLILSFIYFVVCYALTQAAQRFERGVMRRRTTLSTKATYGTHDPVQQG</sequence>
<name>A0A3R7HKG2_9BURK</name>
<dbReference type="PANTHER" id="PTHR30614">
    <property type="entry name" value="MEMBRANE COMPONENT OF AMINO ACID ABC TRANSPORTER"/>
    <property type="match status" value="1"/>
</dbReference>
<comment type="similarity">
    <text evidence="2">Belongs to the binding-protein-dependent transport system permease family. HisMQ subfamily.</text>
</comment>
<evidence type="ECO:0000313" key="10">
    <source>
        <dbReference type="EMBL" id="RKF34433.1"/>
    </source>
</evidence>
<accession>A0A3R7HKG2</accession>
<comment type="caution">
    <text evidence="10">The sequence shown here is derived from an EMBL/GenBank/DDBJ whole genome shotgun (WGS) entry which is preliminary data.</text>
</comment>
<dbReference type="PANTHER" id="PTHR30614:SF21">
    <property type="entry name" value="AMINO ACID ABC TRANSPORTER PERMEASE"/>
    <property type="match status" value="1"/>
</dbReference>
<dbReference type="PROSITE" id="PS50928">
    <property type="entry name" value="ABC_TM1"/>
    <property type="match status" value="1"/>
</dbReference>
<dbReference type="SUPFAM" id="SSF161098">
    <property type="entry name" value="MetI-like"/>
    <property type="match status" value="1"/>
</dbReference>
<evidence type="ECO:0000256" key="4">
    <source>
        <dbReference type="ARBA" id="ARBA00022475"/>
    </source>
</evidence>
<gene>
    <name evidence="10" type="ORF">BCY88_38195</name>
</gene>
<protein>
    <submittedName>
        <fullName evidence="10">Amino acid ABC transporter permease</fullName>
    </submittedName>
</protein>
<dbReference type="Pfam" id="PF00528">
    <property type="entry name" value="BPD_transp_1"/>
    <property type="match status" value="1"/>
</dbReference>
<feature type="transmembrane region" description="Helical" evidence="8">
    <location>
        <begin position="22"/>
        <end position="49"/>
    </location>
</feature>
<feature type="transmembrane region" description="Helical" evidence="8">
    <location>
        <begin position="196"/>
        <end position="215"/>
    </location>
</feature>
<dbReference type="InterPro" id="IPR010065">
    <property type="entry name" value="AA_ABC_transptr_permease_3TM"/>
</dbReference>
<evidence type="ECO:0000256" key="8">
    <source>
        <dbReference type="RuleBase" id="RU363032"/>
    </source>
</evidence>
<keyword evidence="4" id="KW-1003">Cell membrane</keyword>
<evidence type="ECO:0000313" key="11">
    <source>
        <dbReference type="Proteomes" id="UP000283709"/>
    </source>
</evidence>
<dbReference type="OrthoDB" id="9809799at2"/>
<evidence type="ECO:0000259" key="9">
    <source>
        <dbReference type="PROSITE" id="PS50928"/>
    </source>
</evidence>
<dbReference type="CDD" id="cd06261">
    <property type="entry name" value="TM_PBP2"/>
    <property type="match status" value="1"/>
</dbReference>
<dbReference type="EMBL" id="MCAS01000052">
    <property type="protein sequence ID" value="RKF34433.1"/>
    <property type="molecule type" value="Genomic_DNA"/>
</dbReference>
<keyword evidence="5 8" id="KW-0812">Transmembrane</keyword>
<organism evidence="10 11">
    <name type="scientific">Paraburkholderia fungorum</name>
    <dbReference type="NCBI Taxonomy" id="134537"/>
    <lineage>
        <taxon>Bacteria</taxon>
        <taxon>Pseudomonadati</taxon>
        <taxon>Pseudomonadota</taxon>
        <taxon>Betaproteobacteria</taxon>
        <taxon>Burkholderiales</taxon>
        <taxon>Burkholderiaceae</taxon>
        <taxon>Paraburkholderia</taxon>
    </lineage>
</organism>
<dbReference type="AlphaFoldDB" id="A0A3R7HKG2"/>
<dbReference type="GO" id="GO:0022857">
    <property type="term" value="F:transmembrane transporter activity"/>
    <property type="evidence" value="ECO:0007669"/>
    <property type="project" value="InterPro"/>
</dbReference>
<evidence type="ECO:0000256" key="1">
    <source>
        <dbReference type="ARBA" id="ARBA00004429"/>
    </source>
</evidence>
<evidence type="ECO:0000256" key="7">
    <source>
        <dbReference type="ARBA" id="ARBA00023136"/>
    </source>
</evidence>
<dbReference type="Gene3D" id="1.10.3720.10">
    <property type="entry name" value="MetI-like"/>
    <property type="match status" value="1"/>
</dbReference>
<dbReference type="NCBIfam" id="TIGR01726">
    <property type="entry name" value="HEQRo_perm_3TM"/>
    <property type="match status" value="1"/>
</dbReference>
<evidence type="ECO:0000256" key="5">
    <source>
        <dbReference type="ARBA" id="ARBA00022692"/>
    </source>
</evidence>
<dbReference type="InterPro" id="IPR043429">
    <property type="entry name" value="ArtM/GltK/GlnP/TcyL/YhdX-like"/>
</dbReference>
<feature type="transmembrane region" description="Helical" evidence="8">
    <location>
        <begin position="61"/>
        <end position="82"/>
    </location>
</feature>
<evidence type="ECO:0000256" key="2">
    <source>
        <dbReference type="ARBA" id="ARBA00010072"/>
    </source>
</evidence>
<dbReference type="InterPro" id="IPR000515">
    <property type="entry name" value="MetI-like"/>
</dbReference>
<dbReference type="InterPro" id="IPR035906">
    <property type="entry name" value="MetI-like_sf"/>
</dbReference>
<dbReference type="Proteomes" id="UP000283709">
    <property type="component" value="Unassembled WGS sequence"/>
</dbReference>
<reference evidence="10 11" key="1">
    <citation type="submission" date="2016-07" db="EMBL/GenBank/DDBJ databases">
        <title>Genome analysis of Burkholderia fungorum ES3-20.</title>
        <authorList>
            <person name="Xu D."/>
            <person name="Yao R."/>
            <person name="Zheng S."/>
        </authorList>
    </citation>
    <scope>NUCLEOTIDE SEQUENCE [LARGE SCALE GENOMIC DNA]</scope>
    <source>
        <strain evidence="10 11">ES3-20</strain>
    </source>
</reference>
<feature type="transmembrane region" description="Helical" evidence="8">
    <location>
        <begin position="88"/>
        <end position="105"/>
    </location>
</feature>
<dbReference type="GO" id="GO:0043190">
    <property type="term" value="C:ATP-binding cassette (ABC) transporter complex"/>
    <property type="evidence" value="ECO:0007669"/>
    <property type="project" value="InterPro"/>
</dbReference>
<keyword evidence="6 8" id="KW-1133">Transmembrane helix</keyword>
<dbReference type="GO" id="GO:0006865">
    <property type="term" value="P:amino acid transport"/>
    <property type="evidence" value="ECO:0007669"/>
    <property type="project" value="TreeGrafter"/>
</dbReference>
<keyword evidence="7 8" id="KW-0472">Membrane</keyword>
<feature type="domain" description="ABC transmembrane type-1" evidence="9">
    <location>
        <begin position="25"/>
        <end position="215"/>
    </location>
</feature>
<proteinExistence type="inferred from homology"/>
<evidence type="ECO:0000256" key="6">
    <source>
        <dbReference type="ARBA" id="ARBA00022989"/>
    </source>
</evidence>
<keyword evidence="3 8" id="KW-0813">Transport</keyword>
<evidence type="ECO:0000256" key="3">
    <source>
        <dbReference type="ARBA" id="ARBA00022448"/>
    </source>
</evidence>
<dbReference type="RefSeq" id="WP_120348416.1">
    <property type="nucleotide sequence ID" value="NZ_MCAS01000052.1"/>
</dbReference>